<evidence type="ECO:0000256" key="5">
    <source>
        <dbReference type="ARBA" id="ARBA00023052"/>
    </source>
</evidence>
<dbReference type="SUPFAM" id="SSF52518">
    <property type="entry name" value="Thiamin diphosphate-binding fold (THDP-binding)"/>
    <property type="match status" value="2"/>
</dbReference>
<keyword evidence="7" id="KW-0479">Metal-binding</keyword>
<evidence type="ECO:0000259" key="8">
    <source>
        <dbReference type="SMART" id="SM00861"/>
    </source>
</evidence>
<comment type="caution">
    <text evidence="9">The sequence shown here is derived from an EMBL/GenBank/DDBJ whole genome shotgun (WGS) entry which is preliminary data.</text>
</comment>
<evidence type="ECO:0000256" key="4">
    <source>
        <dbReference type="ARBA" id="ARBA00017172"/>
    </source>
</evidence>
<dbReference type="GO" id="GO:0004739">
    <property type="term" value="F:pyruvate dehydrogenase (acetyl-transferring) activity"/>
    <property type="evidence" value="ECO:0007669"/>
    <property type="project" value="UniProtKB-EC"/>
</dbReference>
<dbReference type="Pfam" id="PF17831">
    <property type="entry name" value="PDH_E1_M"/>
    <property type="match status" value="1"/>
</dbReference>
<dbReference type="Proteomes" id="UP000325690">
    <property type="component" value="Unassembled WGS sequence"/>
</dbReference>
<dbReference type="Gene3D" id="3.40.50.920">
    <property type="match status" value="1"/>
</dbReference>
<feature type="binding site" evidence="7">
    <location>
        <position position="175"/>
    </location>
    <ligand>
        <name>Mg(2+)</name>
        <dbReference type="ChEBI" id="CHEBI:18420"/>
    </ligand>
</feature>
<dbReference type="PIRSF" id="PIRSF000156">
    <property type="entry name" value="Pyruvate_dh_E1"/>
    <property type="match status" value="1"/>
</dbReference>
<dbReference type="InterPro" id="IPR055152">
    <property type="entry name" value="Transketolase-like_C_2"/>
</dbReference>
<dbReference type="GO" id="GO:0000287">
    <property type="term" value="F:magnesium ion binding"/>
    <property type="evidence" value="ECO:0007669"/>
    <property type="project" value="UniProtKB-ARBA"/>
</dbReference>
<accession>A0A5N5UYQ6</accession>
<feature type="domain" description="Transketolase-like pyrimidine-binding" evidence="8">
    <location>
        <begin position="390"/>
        <end position="594"/>
    </location>
</feature>
<dbReference type="AlphaFoldDB" id="A0A5N5UYQ6"/>
<dbReference type="InterPro" id="IPR029061">
    <property type="entry name" value="THDP-binding"/>
</dbReference>
<keyword evidence="5" id="KW-0786">Thiamine pyrophosphate</keyword>
<dbReference type="PANTHER" id="PTHR43825">
    <property type="entry name" value="PYRUVATE DEHYDROGENASE E1 COMPONENT"/>
    <property type="match status" value="1"/>
</dbReference>
<dbReference type="Gene3D" id="3.40.50.970">
    <property type="match status" value="2"/>
</dbReference>
<dbReference type="SMART" id="SM00861">
    <property type="entry name" value="Transket_pyr"/>
    <property type="match status" value="1"/>
</dbReference>
<comment type="catalytic activity">
    <reaction evidence="6">
        <text>N(6)-[(R)-lipoyl]-L-lysyl-[protein] + pyruvate + H(+) = N(6)-[(R)-S(8)-acetyldihydrolipoyl]-L-lysyl-[protein] + CO2</text>
        <dbReference type="Rhea" id="RHEA:19189"/>
        <dbReference type="Rhea" id="RHEA-COMP:10474"/>
        <dbReference type="Rhea" id="RHEA-COMP:10478"/>
        <dbReference type="ChEBI" id="CHEBI:15361"/>
        <dbReference type="ChEBI" id="CHEBI:15378"/>
        <dbReference type="ChEBI" id="CHEBI:16526"/>
        <dbReference type="ChEBI" id="CHEBI:83099"/>
        <dbReference type="ChEBI" id="CHEBI:83111"/>
        <dbReference type="EC" id="1.2.4.1"/>
    </reaction>
</comment>
<dbReference type="InterPro" id="IPR009014">
    <property type="entry name" value="Transketo_C/PFOR_II"/>
</dbReference>
<sequence length="753" mass="81142">MHDRVLWLATAIVHHANRVRPNNSGLKVGGHQASSASMVSIMTSLWFEHLRPEDRVSVKPHASPVLYAINYLLGDLAERELTTLRQFGGLQAYPSRTKSPHLVDYSTGSVGIGATAPLWGAISRRYVSAHTGRGAEGRQYSLVGDAELDEGAVWEAILDPAVADLGEVVWIVDLNRQSLDRVVPAIAARRMETMFAAAGWQVITVPFGKLLTSLFEQPGGEALRTRIIDMPNAEYQRLLRCEAAEVRRRLPGTGPSAGAIAELISSLDDTTLVRAVRNLGGHDLSVLREAFAAIDDTRPTVILAYTIKGFGLPVEGHPQNHSALLTDEQFAELAARMGLDPADPWQRFPPTSDAGRLCAETADRLTRREVPVAAPPDIPDDFGRTPKGRTTTQAALGRVLLDLTRESPGAAGRVVTVSPDVSTTTNLGGWVNKVGVWSPAERRDWFADDSETLVHWREKPTGQHIELGIAETNLVGLISELGATWSRWGEPLFPIGVVYDPFVERALEPWSFGIYAGGQSILVGTPSGVTLAPEGGAHQSVKTPAIGLQQPGCIGYEPAFALDTEWVLLACLARLGRPGGTSAYLRLSTRPIDQALAGVPTDSAARERRRRQVVAGGYPLIRRDGARVTIAAMGAAVVEAIEAAERLDALGVVADVVCVTSPRLLFDAVQARHGRADAPSWILDQLFPADRATPIVTVLDGHPHTLAFLAGINRVRADFLGVADFGQSGDLADVYRYHGIDTDSIVRSALDVL</sequence>
<dbReference type="InterPro" id="IPR041621">
    <property type="entry name" value="PDH_E1_M"/>
</dbReference>
<comment type="cofactor">
    <cofactor evidence="1 7">
        <name>Mg(2+)</name>
        <dbReference type="ChEBI" id="CHEBI:18420"/>
    </cofactor>
</comment>
<feature type="binding site" evidence="7">
    <location>
        <position position="145"/>
    </location>
    <ligand>
        <name>Mg(2+)</name>
        <dbReference type="ChEBI" id="CHEBI:18420"/>
    </ligand>
</feature>
<evidence type="ECO:0000256" key="6">
    <source>
        <dbReference type="ARBA" id="ARBA00051231"/>
    </source>
</evidence>
<comment type="cofactor">
    <cofactor evidence="2">
        <name>thiamine diphosphate</name>
        <dbReference type="ChEBI" id="CHEBI:58937"/>
    </cofactor>
</comment>
<reference evidence="9 10" key="1">
    <citation type="submission" date="2012-10" db="EMBL/GenBank/DDBJ databases">
        <title>The draft sequence of the Mycobacterium pheli genome.</title>
        <authorList>
            <person name="Pettersson B.M.F."/>
            <person name="Das S."/>
            <person name="Dasgupta S."/>
            <person name="Bhattacharya A."/>
            <person name="Kirsebom L.A."/>
        </authorList>
    </citation>
    <scope>NUCLEOTIDE SEQUENCE [LARGE SCALE GENOMIC DNA]</scope>
    <source>
        <strain evidence="9 10">CCUG 21000</strain>
    </source>
</reference>
<organism evidence="9 10">
    <name type="scientific">Mycolicibacterium phlei DSM 43239 = CCUG 21000</name>
    <dbReference type="NCBI Taxonomy" id="1226750"/>
    <lineage>
        <taxon>Bacteria</taxon>
        <taxon>Bacillati</taxon>
        <taxon>Actinomycetota</taxon>
        <taxon>Actinomycetes</taxon>
        <taxon>Mycobacteriales</taxon>
        <taxon>Mycobacteriaceae</taxon>
        <taxon>Mycolicibacterium</taxon>
    </lineage>
</organism>
<evidence type="ECO:0000256" key="1">
    <source>
        <dbReference type="ARBA" id="ARBA00001946"/>
    </source>
</evidence>
<protein>
    <recommendedName>
        <fullName evidence="4">Pyruvate dehydrogenase E1 component</fullName>
    </recommendedName>
</protein>
<evidence type="ECO:0000313" key="9">
    <source>
        <dbReference type="EMBL" id="KAB7754751.1"/>
    </source>
</evidence>
<evidence type="ECO:0000313" key="10">
    <source>
        <dbReference type="Proteomes" id="UP000325690"/>
    </source>
</evidence>
<dbReference type="InterPro" id="IPR005475">
    <property type="entry name" value="Transketolase-like_Pyr-bd"/>
</dbReference>
<dbReference type="InterPro" id="IPR004660">
    <property type="entry name" value="PDH_E1"/>
</dbReference>
<keyword evidence="7" id="KW-0460">Magnesium</keyword>
<feature type="binding site" evidence="7">
    <location>
        <position position="177"/>
    </location>
    <ligand>
        <name>Mg(2+)</name>
        <dbReference type="ChEBI" id="CHEBI:18420"/>
    </ligand>
</feature>
<evidence type="ECO:0000256" key="2">
    <source>
        <dbReference type="ARBA" id="ARBA00001964"/>
    </source>
</evidence>
<keyword evidence="9" id="KW-0670">Pyruvate</keyword>
<dbReference type="SUPFAM" id="SSF52922">
    <property type="entry name" value="TK C-terminal domain-like"/>
    <property type="match status" value="1"/>
</dbReference>
<dbReference type="Pfam" id="PF00456">
    <property type="entry name" value="Transketolase_N"/>
    <property type="match status" value="1"/>
</dbReference>
<evidence type="ECO:0000256" key="3">
    <source>
        <dbReference type="ARBA" id="ARBA00007131"/>
    </source>
</evidence>
<name>A0A5N5UYQ6_MYCPH</name>
<dbReference type="EMBL" id="ANBP01000023">
    <property type="protein sequence ID" value="KAB7754751.1"/>
    <property type="molecule type" value="Genomic_DNA"/>
</dbReference>
<evidence type="ECO:0000256" key="7">
    <source>
        <dbReference type="PIRSR" id="PIRSR000156-1"/>
    </source>
</evidence>
<proteinExistence type="inferred from homology"/>
<gene>
    <name evidence="9" type="ORF">MPHL21000_16565</name>
</gene>
<keyword evidence="10" id="KW-1185">Reference proteome</keyword>
<dbReference type="InterPro" id="IPR051157">
    <property type="entry name" value="PDH/Transketolase"/>
</dbReference>
<dbReference type="Pfam" id="PF22613">
    <property type="entry name" value="Transketolase_C_1"/>
    <property type="match status" value="1"/>
</dbReference>
<dbReference type="PANTHER" id="PTHR43825:SF4">
    <property type="entry name" value="PYRUVATE DEHYDROGENASE E1 COMPONENT"/>
    <property type="match status" value="1"/>
</dbReference>
<comment type="similarity">
    <text evidence="3">Belongs to the transketolase family.</text>
</comment>
<dbReference type="InterPro" id="IPR005474">
    <property type="entry name" value="Transketolase_N"/>
</dbReference>